<feature type="transmembrane region" description="Helical" evidence="1">
    <location>
        <begin position="55"/>
        <end position="75"/>
    </location>
</feature>
<gene>
    <name evidence="2" type="ORF">KI810_08330</name>
</gene>
<keyword evidence="1" id="KW-0472">Membrane</keyword>
<name>A0ABS5SCG4_9BACT</name>
<dbReference type="EMBL" id="JAHCVK010000002">
    <property type="protein sequence ID" value="MBT0653058.1"/>
    <property type="molecule type" value="Genomic_DNA"/>
</dbReference>
<evidence type="ECO:0000313" key="3">
    <source>
        <dbReference type="Proteomes" id="UP000756860"/>
    </source>
</evidence>
<accession>A0ABS5SCG4</accession>
<sequence length="164" mass="17739">MPLVTFCLAAGSIMHVAGLMVYDRFPYLYLFSALLLSLGYYLFLKGKQYQPYSMASFWGMVVVLAIPIVGVIAGFQKMMVTPAKGRTPDKSDRRRTTLVTLLLAVPIAVFVAAMIMPAFPGAAPITMKIILVVAGVAELALLIALFTIKKRATASIATNGHELP</sequence>
<keyword evidence="1" id="KW-1133">Transmembrane helix</keyword>
<dbReference type="Proteomes" id="UP000756860">
    <property type="component" value="Unassembled WGS sequence"/>
</dbReference>
<keyword evidence="1" id="KW-0812">Transmembrane</keyword>
<feature type="transmembrane region" description="Helical" evidence="1">
    <location>
        <begin position="96"/>
        <end position="119"/>
    </location>
</feature>
<feature type="transmembrane region" description="Helical" evidence="1">
    <location>
        <begin position="125"/>
        <end position="148"/>
    </location>
</feature>
<comment type="caution">
    <text evidence="2">The sequence shown here is derived from an EMBL/GenBank/DDBJ whole genome shotgun (WGS) entry which is preliminary data.</text>
</comment>
<feature type="transmembrane region" description="Helical" evidence="1">
    <location>
        <begin position="25"/>
        <end position="43"/>
    </location>
</feature>
<reference evidence="2 3" key="1">
    <citation type="submission" date="2021-05" db="EMBL/GenBank/DDBJ databases">
        <title>The draft genome of Geobacter luticola JCM 17780.</title>
        <authorList>
            <person name="Xu Z."/>
            <person name="Masuda Y."/>
            <person name="Itoh H."/>
            <person name="Senoo K."/>
        </authorList>
    </citation>
    <scope>NUCLEOTIDE SEQUENCE [LARGE SCALE GENOMIC DNA]</scope>
    <source>
        <strain evidence="2 3">JCM 17780</strain>
    </source>
</reference>
<keyword evidence="3" id="KW-1185">Reference proteome</keyword>
<protein>
    <submittedName>
        <fullName evidence="2">Uncharacterized protein</fullName>
    </submittedName>
</protein>
<evidence type="ECO:0000313" key="2">
    <source>
        <dbReference type="EMBL" id="MBT0653058.1"/>
    </source>
</evidence>
<proteinExistence type="predicted"/>
<evidence type="ECO:0000256" key="1">
    <source>
        <dbReference type="SAM" id="Phobius"/>
    </source>
</evidence>
<organism evidence="2 3">
    <name type="scientific">Geomobilimonas luticola</name>
    <dbReference type="NCBI Taxonomy" id="1114878"/>
    <lineage>
        <taxon>Bacteria</taxon>
        <taxon>Pseudomonadati</taxon>
        <taxon>Thermodesulfobacteriota</taxon>
        <taxon>Desulfuromonadia</taxon>
        <taxon>Geobacterales</taxon>
        <taxon>Geobacteraceae</taxon>
        <taxon>Geomobilimonas</taxon>
    </lineage>
</organism>